<keyword evidence="3" id="KW-0560">Oxidoreductase</keyword>
<gene>
    <name evidence="5" type="ORF">K7432_011821</name>
</gene>
<evidence type="ECO:0000313" key="5">
    <source>
        <dbReference type="EMBL" id="KAK9762435.1"/>
    </source>
</evidence>
<keyword evidence="2" id="KW-0521">NADP</keyword>
<name>A0ABR2WLL4_9FUNG</name>
<comment type="caution">
    <text evidence="5">The sequence shown here is derived from an EMBL/GenBank/DDBJ whole genome shotgun (WGS) entry which is preliminary data.</text>
</comment>
<keyword evidence="6" id="KW-1185">Reference proteome</keyword>
<dbReference type="SUPFAM" id="SSF51735">
    <property type="entry name" value="NAD(P)-binding Rossmann-fold domains"/>
    <property type="match status" value="1"/>
</dbReference>
<dbReference type="EMBL" id="JASJQH010000960">
    <property type="protein sequence ID" value="KAK9762435.1"/>
    <property type="molecule type" value="Genomic_DNA"/>
</dbReference>
<evidence type="ECO:0000259" key="4">
    <source>
        <dbReference type="Pfam" id="PF13460"/>
    </source>
</evidence>
<evidence type="ECO:0000256" key="3">
    <source>
        <dbReference type="ARBA" id="ARBA00023002"/>
    </source>
</evidence>
<protein>
    <recommendedName>
        <fullName evidence="4">NAD(P)-binding domain-containing protein</fullName>
    </recommendedName>
</protein>
<accession>A0ABR2WLL4</accession>
<comment type="similarity">
    <text evidence="1">Belongs to the NmrA-type oxidoreductase family. Isoflavone reductase subfamily.</text>
</comment>
<dbReference type="InterPro" id="IPR016040">
    <property type="entry name" value="NAD(P)-bd_dom"/>
</dbReference>
<dbReference type="Proteomes" id="UP001479436">
    <property type="component" value="Unassembled WGS sequence"/>
</dbReference>
<dbReference type="PANTHER" id="PTHR47706:SF4">
    <property type="entry name" value="NMRA-LIKE DOMAIN-CONTAINING PROTEIN"/>
    <property type="match status" value="1"/>
</dbReference>
<dbReference type="Gene3D" id="3.40.50.720">
    <property type="entry name" value="NAD(P)-binding Rossmann-like Domain"/>
    <property type="match status" value="1"/>
</dbReference>
<dbReference type="Pfam" id="PF13460">
    <property type="entry name" value="NAD_binding_10"/>
    <property type="match status" value="1"/>
</dbReference>
<dbReference type="InterPro" id="IPR051609">
    <property type="entry name" value="NmrA/Isoflavone_reductase-like"/>
</dbReference>
<proteinExistence type="inferred from homology"/>
<sequence length="218" mass="23800">MSQINTVAVASGNGGVGRFITKALIRSKYVVVILSRKTNVSIPGAKFIVVDHIHHSNLVKSLEGIGAVVSAVVGVALLEALLPLIGAALEAGVKRFVPSEYWIDQRDVGDLKSEYKALYEGDLNPKNITCKELIKHQDTLPWTSRNIGYFTDTTFIPEFGFDFANRKVTLLGDGNALVAWTSRYDVGEFVAAILRNPETHNQEITISADIVDTTDLLT</sequence>
<feature type="domain" description="NAD(P)-binding" evidence="4">
    <location>
        <begin position="12"/>
        <end position="197"/>
    </location>
</feature>
<evidence type="ECO:0000256" key="2">
    <source>
        <dbReference type="ARBA" id="ARBA00022857"/>
    </source>
</evidence>
<reference evidence="5 6" key="1">
    <citation type="submission" date="2023-04" db="EMBL/GenBank/DDBJ databases">
        <title>Genome of Basidiobolus ranarum AG-B5.</title>
        <authorList>
            <person name="Stajich J.E."/>
            <person name="Carter-House D."/>
            <person name="Gryganskyi A."/>
        </authorList>
    </citation>
    <scope>NUCLEOTIDE SEQUENCE [LARGE SCALE GENOMIC DNA]</scope>
    <source>
        <strain evidence="5 6">AG-B5</strain>
    </source>
</reference>
<evidence type="ECO:0000256" key="1">
    <source>
        <dbReference type="ARBA" id="ARBA00005725"/>
    </source>
</evidence>
<dbReference type="Gene3D" id="3.90.25.10">
    <property type="entry name" value="UDP-galactose 4-epimerase, domain 1"/>
    <property type="match status" value="1"/>
</dbReference>
<dbReference type="InterPro" id="IPR036291">
    <property type="entry name" value="NAD(P)-bd_dom_sf"/>
</dbReference>
<evidence type="ECO:0000313" key="6">
    <source>
        <dbReference type="Proteomes" id="UP001479436"/>
    </source>
</evidence>
<dbReference type="PANTHER" id="PTHR47706">
    <property type="entry name" value="NMRA-LIKE FAMILY PROTEIN"/>
    <property type="match status" value="1"/>
</dbReference>
<organism evidence="5 6">
    <name type="scientific">Basidiobolus ranarum</name>
    <dbReference type="NCBI Taxonomy" id="34480"/>
    <lineage>
        <taxon>Eukaryota</taxon>
        <taxon>Fungi</taxon>
        <taxon>Fungi incertae sedis</taxon>
        <taxon>Zoopagomycota</taxon>
        <taxon>Entomophthoromycotina</taxon>
        <taxon>Basidiobolomycetes</taxon>
        <taxon>Basidiobolales</taxon>
        <taxon>Basidiobolaceae</taxon>
        <taxon>Basidiobolus</taxon>
    </lineage>
</organism>